<dbReference type="Pfam" id="PF00589">
    <property type="entry name" value="Phage_integrase"/>
    <property type="match status" value="1"/>
</dbReference>
<dbReference type="GO" id="GO:0003677">
    <property type="term" value="F:DNA binding"/>
    <property type="evidence" value="ECO:0007669"/>
    <property type="project" value="UniProtKB-UniRule"/>
</dbReference>
<evidence type="ECO:0000259" key="6">
    <source>
        <dbReference type="PROSITE" id="PS51898"/>
    </source>
</evidence>
<evidence type="ECO:0000256" key="4">
    <source>
        <dbReference type="ARBA" id="ARBA00023172"/>
    </source>
</evidence>
<evidence type="ECO:0000256" key="3">
    <source>
        <dbReference type="ARBA" id="ARBA00023125"/>
    </source>
</evidence>
<dbReference type="SUPFAM" id="SSF56349">
    <property type="entry name" value="DNA breaking-rejoining enzymes"/>
    <property type="match status" value="1"/>
</dbReference>
<dbReference type="PANTHER" id="PTHR30349:SF41">
    <property type="entry name" value="INTEGRASE_RECOMBINASE PROTEIN MJ0367-RELATED"/>
    <property type="match status" value="1"/>
</dbReference>
<protein>
    <submittedName>
        <fullName evidence="8">Prophage site-specific recombinase</fullName>
    </submittedName>
</protein>
<feature type="domain" description="Core-binding (CB)" evidence="7">
    <location>
        <begin position="2"/>
        <end position="86"/>
    </location>
</feature>
<evidence type="ECO:0000313" key="8">
    <source>
        <dbReference type="EMBL" id="CEN27799.1"/>
    </source>
</evidence>
<evidence type="ECO:0000313" key="9">
    <source>
        <dbReference type="Proteomes" id="UP000033166"/>
    </source>
</evidence>
<dbReference type="InterPro" id="IPR011010">
    <property type="entry name" value="DNA_brk_join_enz"/>
</dbReference>
<dbReference type="PROSITE" id="PS51900">
    <property type="entry name" value="CB"/>
    <property type="match status" value="1"/>
</dbReference>
<dbReference type="Gene3D" id="1.10.150.130">
    <property type="match status" value="1"/>
</dbReference>
<name>A0A0D6DUZ8_9LACT</name>
<dbReference type="Proteomes" id="UP000033166">
    <property type="component" value="Chromosome I"/>
</dbReference>
<dbReference type="InterPro" id="IPR004107">
    <property type="entry name" value="Integrase_SAM-like_N"/>
</dbReference>
<dbReference type="InterPro" id="IPR013762">
    <property type="entry name" value="Integrase-like_cat_sf"/>
</dbReference>
<evidence type="ECO:0000256" key="2">
    <source>
        <dbReference type="ARBA" id="ARBA00022908"/>
    </source>
</evidence>
<dbReference type="InterPro" id="IPR002104">
    <property type="entry name" value="Integrase_catalytic"/>
</dbReference>
<feature type="domain" description="Tyr recombinase" evidence="6">
    <location>
        <begin position="107"/>
        <end position="294"/>
    </location>
</feature>
<dbReference type="HOGENOM" id="CLU_027562_9_2_9"/>
<gene>
    <name evidence="8" type="ORF">LACPI_0599</name>
</gene>
<dbReference type="EMBL" id="LN774769">
    <property type="protein sequence ID" value="CEN27799.1"/>
    <property type="molecule type" value="Genomic_DNA"/>
</dbReference>
<dbReference type="PROSITE" id="PS51898">
    <property type="entry name" value="TYR_RECOMBINASE"/>
    <property type="match status" value="1"/>
</dbReference>
<reference evidence="9" key="1">
    <citation type="submission" date="2015-01" db="EMBL/GenBank/DDBJ databases">
        <authorList>
            <person name="Andreevskaya M."/>
        </authorList>
    </citation>
    <scope>NUCLEOTIDE SEQUENCE [LARGE SCALE GENOMIC DNA]</scope>
    <source>
        <strain evidence="9">MKFS47</strain>
    </source>
</reference>
<dbReference type="InterPro" id="IPR010998">
    <property type="entry name" value="Integrase_recombinase_N"/>
</dbReference>
<dbReference type="KEGG" id="lpk:LACPI_0599"/>
<evidence type="ECO:0000256" key="1">
    <source>
        <dbReference type="ARBA" id="ARBA00008857"/>
    </source>
</evidence>
<keyword evidence="4" id="KW-0233">DNA recombination</keyword>
<dbReference type="Gene3D" id="1.10.443.10">
    <property type="entry name" value="Intergrase catalytic core"/>
    <property type="match status" value="1"/>
</dbReference>
<comment type="similarity">
    <text evidence="1">Belongs to the 'phage' integrase family.</text>
</comment>
<keyword evidence="3 5" id="KW-0238">DNA-binding</keyword>
<dbReference type="PANTHER" id="PTHR30349">
    <property type="entry name" value="PHAGE INTEGRASE-RELATED"/>
    <property type="match status" value="1"/>
</dbReference>
<organism evidence="8 9">
    <name type="scientific">Pseudolactococcus piscium MKFS47</name>
    <dbReference type="NCBI Taxonomy" id="297352"/>
    <lineage>
        <taxon>Bacteria</taxon>
        <taxon>Bacillati</taxon>
        <taxon>Bacillota</taxon>
        <taxon>Bacilli</taxon>
        <taxon>Lactobacillales</taxon>
        <taxon>Streptococcaceae</taxon>
        <taxon>Pseudolactococcus</taxon>
    </lineage>
</organism>
<sequence length="302" mass="35929">MYEWQEIINEFLIDIKIRAYSDQTIYNYKIKLKNIEDFFESENIKIDEISKKDIKMWIAHMLTEDKQASTINATINRLSKLLSYMVEEEYIEKNVLSGFKRLRAQKKIIYPLNDYEIRQLITVCKHHKYKHIAQRNTVMFMMMLECGLRISEVANLKNTDILENQIVIRNSKNNKDRALAITPILKKEMLKYNRIKNNKYKDGECEYYFISSLNCGMNPKSIFSIMKRMKEDMDIREVVRFSGHTLRHTYAHMAIRNGMDIYTLSMNMGHGTITMTQNYLQTLKSDDFVKKSVQYSTLKNLR</sequence>
<evidence type="ECO:0000256" key="5">
    <source>
        <dbReference type="PROSITE-ProRule" id="PRU01248"/>
    </source>
</evidence>
<dbReference type="InterPro" id="IPR044068">
    <property type="entry name" value="CB"/>
</dbReference>
<evidence type="ECO:0000259" key="7">
    <source>
        <dbReference type="PROSITE" id="PS51900"/>
    </source>
</evidence>
<dbReference type="GO" id="GO:0006310">
    <property type="term" value="P:DNA recombination"/>
    <property type="evidence" value="ECO:0007669"/>
    <property type="project" value="UniProtKB-KW"/>
</dbReference>
<dbReference type="InterPro" id="IPR050090">
    <property type="entry name" value="Tyrosine_recombinase_XerCD"/>
</dbReference>
<dbReference type="AlphaFoldDB" id="A0A0D6DUZ8"/>
<dbReference type="CDD" id="cd00397">
    <property type="entry name" value="DNA_BRE_C"/>
    <property type="match status" value="1"/>
</dbReference>
<dbReference type="Pfam" id="PF02899">
    <property type="entry name" value="Phage_int_SAM_1"/>
    <property type="match status" value="1"/>
</dbReference>
<dbReference type="GO" id="GO:0015074">
    <property type="term" value="P:DNA integration"/>
    <property type="evidence" value="ECO:0007669"/>
    <property type="project" value="UniProtKB-KW"/>
</dbReference>
<proteinExistence type="inferred from homology"/>
<accession>A0A0D6DUZ8</accession>
<keyword evidence="2" id="KW-0229">DNA integration</keyword>
<dbReference type="RefSeq" id="WP_047915033.1">
    <property type="nucleotide sequence ID" value="NZ_LN774769.1"/>
</dbReference>